<dbReference type="EMBL" id="JACHED010000002">
    <property type="protein sequence ID" value="MBB6497113.1"/>
    <property type="molecule type" value="Genomic_DNA"/>
</dbReference>
<proteinExistence type="predicted"/>
<reference evidence="8 9" key="3">
    <citation type="submission" date="2020-07" db="EMBL/GenBank/DDBJ databases">
        <title>Genomic Encyclopedia of Type Strains, Phase IV (KMG-V): Genome sequencing to study the core and pangenomes of soil and plant-associated prokaryotes.</title>
        <authorList>
            <person name="Whitman W."/>
        </authorList>
    </citation>
    <scope>NUCLEOTIDE SEQUENCE [LARGE SCALE GENOMIC DNA]</scope>
    <source>
        <strain evidence="2 9">A5</strain>
        <strain evidence="3 8">C13</strain>
        <strain evidence="4 10">D1</strain>
        <strain evidence="5">RC</strain>
    </source>
</reference>
<evidence type="ECO:0000313" key="8">
    <source>
        <dbReference type="Proteomes" id="UP000567099"/>
    </source>
</evidence>
<evidence type="ECO:0000313" key="3">
    <source>
        <dbReference type="EMBL" id="MBA2864187.1"/>
    </source>
</evidence>
<reference evidence="1" key="2">
    <citation type="submission" date="2018-02" db="EMBL/GenBank/DDBJ databases">
        <title>Complete genome sequence of the Methanococcus maripaludis type strain JJ (DSM 2067), a model for selenoprotein synthesis in Archaea.</title>
        <authorList>
            <person name="Poehlein A."/>
            <person name="Heym D."/>
            <person name="Quitzke V."/>
            <person name="Fersch J."/>
            <person name="Daniel R."/>
            <person name="Rother M."/>
        </authorList>
    </citation>
    <scope>NUCLEOTIDE SEQUENCE [LARGE SCALE GENOMIC DNA]</scope>
    <source>
        <strain evidence="1">DSM 2067</strain>
    </source>
</reference>
<evidence type="ECO:0000313" key="1">
    <source>
        <dbReference type="EMBL" id="AVB75771.1"/>
    </source>
</evidence>
<dbReference type="SUPFAM" id="SSF46785">
    <property type="entry name" value="Winged helix' DNA-binding domain"/>
    <property type="match status" value="1"/>
</dbReference>
<dbReference type="Proteomes" id="UP000571854">
    <property type="component" value="Unassembled WGS sequence"/>
</dbReference>
<dbReference type="EMBL" id="CP026606">
    <property type="protein sequence ID" value="AVB75771.1"/>
    <property type="molecule type" value="Genomic_DNA"/>
</dbReference>
<organism evidence="1 7">
    <name type="scientific">Methanococcus maripaludis</name>
    <name type="common">Methanococcus deltae</name>
    <dbReference type="NCBI Taxonomy" id="39152"/>
    <lineage>
        <taxon>Archaea</taxon>
        <taxon>Methanobacteriati</taxon>
        <taxon>Methanobacteriota</taxon>
        <taxon>Methanomada group</taxon>
        <taxon>Methanococci</taxon>
        <taxon>Methanococcales</taxon>
        <taxon>Methanococcaceae</taxon>
        <taxon>Methanococcus</taxon>
    </lineage>
</organism>
<name>A0A2L1C8R3_METMI</name>
<dbReference type="Gene3D" id="1.10.10.10">
    <property type="entry name" value="Winged helix-like DNA-binding domain superfamily/Winged helix DNA-binding domain"/>
    <property type="match status" value="1"/>
</dbReference>
<gene>
    <name evidence="5" type="ORF">HNP85_000285</name>
    <name evidence="2" type="ORF">HNP88_000623</name>
    <name evidence="3" type="ORF">HNP94_001187</name>
    <name evidence="4" type="ORF">HNP96_001154</name>
    <name evidence="6" type="ORF">J2745_001374</name>
    <name evidence="1" type="ORF">MMJJ_03540</name>
</gene>
<evidence type="ECO:0000313" key="10">
    <source>
        <dbReference type="Proteomes" id="UP000590564"/>
    </source>
</evidence>
<dbReference type="EMBL" id="JAFBBC010000001">
    <property type="protein sequence ID" value="MBM7408613.1"/>
    <property type="molecule type" value="Genomic_DNA"/>
</dbReference>
<evidence type="ECO:0000313" key="2">
    <source>
        <dbReference type="EMBL" id="MBA2846439.1"/>
    </source>
</evidence>
<dbReference type="InterPro" id="IPR011991">
    <property type="entry name" value="ArsR-like_HTH"/>
</dbReference>
<evidence type="ECO:0000313" key="9">
    <source>
        <dbReference type="Proteomes" id="UP000571854"/>
    </source>
</evidence>
<evidence type="ECO:0000313" key="5">
    <source>
        <dbReference type="EMBL" id="MBM7408613.1"/>
    </source>
</evidence>
<dbReference type="Proteomes" id="UP000742560">
    <property type="component" value="Unassembled WGS sequence"/>
</dbReference>
<dbReference type="Proteomes" id="UP000239462">
    <property type="component" value="Chromosome"/>
</dbReference>
<evidence type="ECO:0000313" key="4">
    <source>
        <dbReference type="EMBL" id="MBB6497113.1"/>
    </source>
</evidence>
<dbReference type="InterPro" id="IPR036388">
    <property type="entry name" value="WH-like_DNA-bd_sf"/>
</dbReference>
<dbReference type="GeneID" id="36101448"/>
<dbReference type="KEGG" id="mmad:MMJJ_03540"/>
<dbReference type="Proteomes" id="UP000567099">
    <property type="component" value="Unassembled WGS sequence"/>
</dbReference>
<dbReference type="CDD" id="cd00090">
    <property type="entry name" value="HTH_ARSR"/>
    <property type="match status" value="1"/>
</dbReference>
<evidence type="ECO:0000313" key="6">
    <source>
        <dbReference type="EMBL" id="MBP2219868.1"/>
    </source>
</evidence>
<dbReference type="Proteomes" id="UP000722095">
    <property type="component" value="Unassembled WGS sequence"/>
</dbReference>
<dbReference type="EMBL" id="JACDUO010000001">
    <property type="protein sequence ID" value="MBA2864187.1"/>
    <property type="molecule type" value="Genomic_DNA"/>
</dbReference>
<dbReference type="Proteomes" id="UP000590564">
    <property type="component" value="Unassembled WGS sequence"/>
</dbReference>
<evidence type="ECO:0000313" key="7">
    <source>
        <dbReference type="Proteomes" id="UP000239462"/>
    </source>
</evidence>
<sequence>MSKTILSVEKTLIANVSSLLSSEVRAKIYIFLRMNPQSTVEEIAKGTGVYPSTIRESIFEMYNEEYVIRKKMDREGLGKKPYLYSAIAPAELVQLISESITEKLNDLASVDEKISGKNVENALKVAITIESN</sequence>
<protein>
    <submittedName>
        <fullName evidence="2">Putative transcriptional regulator</fullName>
    </submittedName>
    <submittedName>
        <fullName evidence="1">Sugar-specific transcriptional regulator TrmB</fullName>
    </submittedName>
</protein>
<dbReference type="EMBL" id="JACDUJ010000001">
    <property type="protein sequence ID" value="MBA2846439.1"/>
    <property type="molecule type" value="Genomic_DNA"/>
</dbReference>
<reference evidence="7" key="1">
    <citation type="journal article" date="2018" name="Genome Announc.">
        <title>Complete Genome Sequence of the Methanococcus maripaludis Type Strain JJ (DSM 2067), a Model for Selenoprotein Synthesis in Archaea.</title>
        <authorList>
            <person name="Poehlein A."/>
            <person name="Heym D."/>
            <person name="Quitzke V."/>
            <person name="Fersch J."/>
            <person name="Daniel R."/>
            <person name="Rother M."/>
        </authorList>
    </citation>
    <scope>NUCLEOTIDE SEQUENCE [LARGE SCALE GENOMIC DNA]</scope>
    <source>
        <strain evidence="7">DSM 2067</strain>
    </source>
</reference>
<accession>A0A2L1C8R3</accession>
<reference evidence="6" key="4">
    <citation type="submission" date="2021-03" db="EMBL/GenBank/DDBJ databases">
        <title>Genomic Encyclopedia of Type Strains, Phase IV (KMG-IV): sequencing the most valuable type-strain genomes for metagenomic binning, comparative biology and taxonomic classification.</title>
        <authorList>
            <person name="Goeker M."/>
        </authorList>
    </citation>
    <scope>NUCLEOTIDE SEQUENCE</scope>
    <source>
        <strain evidence="6">DSM 2771</strain>
    </source>
</reference>
<dbReference type="AlphaFoldDB" id="A0A2L1C8R3"/>
<dbReference type="RefSeq" id="WP_104837414.1">
    <property type="nucleotide sequence ID" value="NZ_CP026606.1"/>
</dbReference>
<dbReference type="EMBL" id="JAGINF010000004">
    <property type="protein sequence ID" value="MBP2219868.1"/>
    <property type="molecule type" value="Genomic_DNA"/>
</dbReference>
<dbReference type="InterPro" id="IPR036390">
    <property type="entry name" value="WH_DNA-bd_sf"/>
</dbReference>